<evidence type="ECO:0000313" key="2">
    <source>
        <dbReference type="EMBL" id="KAK4302400.1"/>
    </source>
</evidence>
<organism evidence="2 3">
    <name type="scientific">Petrolisthes manimaculis</name>
    <dbReference type="NCBI Taxonomy" id="1843537"/>
    <lineage>
        <taxon>Eukaryota</taxon>
        <taxon>Metazoa</taxon>
        <taxon>Ecdysozoa</taxon>
        <taxon>Arthropoda</taxon>
        <taxon>Crustacea</taxon>
        <taxon>Multicrustacea</taxon>
        <taxon>Malacostraca</taxon>
        <taxon>Eumalacostraca</taxon>
        <taxon>Eucarida</taxon>
        <taxon>Decapoda</taxon>
        <taxon>Pleocyemata</taxon>
        <taxon>Anomura</taxon>
        <taxon>Galatheoidea</taxon>
        <taxon>Porcellanidae</taxon>
        <taxon>Petrolisthes</taxon>
    </lineage>
</organism>
<feature type="compositionally biased region" description="Low complexity" evidence="1">
    <location>
        <begin position="75"/>
        <end position="90"/>
    </location>
</feature>
<keyword evidence="3" id="KW-1185">Reference proteome</keyword>
<gene>
    <name evidence="2" type="ORF">Pmani_025512</name>
</gene>
<feature type="region of interest" description="Disordered" evidence="1">
    <location>
        <begin position="29"/>
        <end position="91"/>
    </location>
</feature>
<comment type="caution">
    <text evidence="2">The sequence shown here is derived from an EMBL/GenBank/DDBJ whole genome shotgun (WGS) entry which is preliminary data.</text>
</comment>
<sequence length="162" mass="18160">MTQLTPSSSSLQHPNIPAYPFHISPAQLTPSSSSLQHPNIPAYPFHISPAQPTPSSSSLHQPIHHPNIPPSRSFPHPTTHHPNQPTNPLPKLRGGLGVLYLHDNRVRVNWRQRGGWLVVAGKKGEKFGWKKKKTGEGMEEDTTEEIRGRWKMNRRTMINKGG</sequence>
<accession>A0AAE1P5C8</accession>
<proteinExistence type="predicted"/>
<dbReference type="Proteomes" id="UP001292094">
    <property type="component" value="Unassembled WGS sequence"/>
</dbReference>
<dbReference type="AlphaFoldDB" id="A0AAE1P5C8"/>
<protein>
    <submittedName>
        <fullName evidence="2">Uncharacterized protein</fullName>
    </submittedName>
</protein>
<name>A0AAE1P5C8_9EUCA</name>
<reference evidence="2" key="1">
    <citation type="submission" date="2023-11" db="EMBL/GenBank/DDBJ databases">
        <title>Genome assemblies of two species of porcelain crab, Petrolisthes cinctipes and Petrolisthes manimaculis (Anomura: Porcellanidae).</title>
        <authorList>
            <person name="Angst P."/>
        </authorList>
    </citation>
    <scope>NUCLEOTIDE SEQUENCE</scope>
    <source>
        <strain evidence="2">PB745_02</strain>
        <tissue evidence="2">Gill</tissue>
    </source>
</reference>
<dbReference type="EMBL" id="JAWZYT010002739">
    <property type="protein sequence ID" value="KAK4302400.1"/>
    <property type="molecule type" value="Genomic_DNA"/>
</dbReference>
<evidence type="ECO:0000313" key="3">
    <source>
        <dbReference type="Proteomes" id="UP001292094"/>
    </source>
</evidence>
<evidence type="ECO:0000256" key="1">
    <source>
        <dbReference type="SAM" id="MobiDB-lite"/>
    </source>
</evidence>